<dbReference type="OrthoDB" id="3784821at2759"/>
<keyword evidence="1" id="KW-1133">Transmembrane helix</keyword>
<comment type="caution">
    <text evidence="2">The sequence shown here is derived from an EMBL/GenBank/DDBJ whole genome shotgun (WGS) entry which is preliminary data.</text>
</comment>
<keyword evidence="1" id="KW-0812">Transmembrane</keyword>
<reference evidence="2 3" key="1">
    <citation type="journal article" date="2015" name="Sci. Rep.">
        <title>Chromosome-level genome map provides insights into diverse defense mechanisms in the medicinal fungus Ganoderma sinense.</title>
        <authorList>
            <person name="Zhu Y."/>
            <person name="Xu J."/>
            <person name="Sun C."/>
            <person name="Zhou S."/>
            <person name="Xu H."/>
            <person name="Nelson D.R."/>
            <person name="Qian J."/>
            <person name="Song J."/>
            <person name="Luo H."/>
            <person name="Xiang L."/>
            <person name="Li Y."/>
            <person name="Xu Z."/>
            <person name="Ji A."/>
            <person name="Wang L."/>
            <person name="Lu S."/>
            <person name="Hayward A."/>
            <person name="Sun W."/>
            <person name="Li X."/>
            <person name="Schwartz D.C."/>
            <person name="Wang Y."/>
            <person name="Chen S."/>
        </authorList>
    </citation>
    <scope>NUCLEOTIDE SEQUENCE [LARGE SCALE GENOMIC DNA]</scope>
    <source>
        <strain evidence="2 3">ZZ0214-1</strain>
    </source>
</reference>
<evidence type="ECO:0000313" key="3">
    <source>
        <dbReference type="Proteomes" id="UP000230002"/>
    </source>
</evidence>
<accession>A0A2G8S523</accession>
<protein>
    <submittedName>
        <fullName evidence="2">Uncharacterized protein</fullName>
    </submittedName>
</protein>
<dbReference type="STRING" id="1077348.A0A2G8S523"/>
<keyword evidence="1" id="KW-0472">Membrane</keyword>
<proteinExistence type="predicted"/>
<name>A0A2G8S523_9APHY</name>
<dbReference type="Proteomes" id="UP000230002">
    <property type="component" value="Unassembled WGS sequence"/>
</dbReference>
<evidence type="ECO:0000256" key="1">
    <source>
        <dbReference type="SAM" id="Phobius"/>
    </source>
</evidence>
<dbReference type="AlphaFoldDB" id="A0A2G8S523"/>
<gene>
    <name evidence="2" type="ORF">GSI_08916</name>
</gene>
<organism evidence="2 3">
    <name type="scientific">Ganoderma sinense ZZ0214-1</name>
    <dbReference type="NCBI Taxonomy" id="1077348"/>
    <lineage>
        <taxon>Eukaryota</taxon>
        <taxon>Fungi</taxon>
        <taxon>Dikarya</taxon>
        <taxon>Basidiomycota</taxon>
        <taxon>Agaricomycotina</taxon>
        <taxon>Agaricomycetes</taxon>
        <taxon>Polyporales</taxon>
        <taxon>Polyporaceae</taxon>
        <taxon>Ganoderma</taxon>
    </lineage>
</organism>
<dbReference type="EMBL" id="AYKW01000023">
    <property type="protein sequence ID" value="PIL28870.1"/>
    <property type="molecule type" value="Genomic_DNA"/>
</dbReference>
<feature type="transmembrane region" description="Helical" evidence="1">
    <location>
        <begin position="12"/>
        <end position="30"/>
    </location>
</feature>
<sequence length="68" mass="7735">MAPKLTPQAQRWRTIIFTLPIMGVTSFVLYKRLVLGEPRRTLPTDLEKHGHEKVVDIYTAGGEGKESR</sequence>
<keyword evidence="3" id="KW-1185">Reference proteome</keyword>
<evidence type="ECO:0000313" key="2">
    <source>
        <dbReference type="EMBL" id="PIL28870.1"/>
    </source>
</evidence>